<evidence type="ECO:0000313" key="2">
    <source>
        <dbReference type="EMBL" id="CAH2052279.1"/>
    </source>
</evidence>
<dbReference type="EMBL" id="OW152832">
    <property type="protein sequence ID" value="CAH2052279.1"/>
    <property type="molecule type" value="Genomic_DNA"/>
</dbReference>
<proteinExistence type="predicted"/>
<accession>A0ABN8ICW6</accession>
<dbReference type="CDD" id="cd00170">
    <property type="entry name" value="SEC14"/>
    <property type="match status" value="1"/>
</dbReference>
<organism evidence="2 3">
    <name type="scientific">Iphiclides podalirius</name>
    <name type="common">scarce swallowtail</name>
    <dbReference type="NCBI Taxonomy" id="110791"/>
    <lineage>
        <taxon>Eukaryota</taxon>
        <taxon>Metazoa</taxon>
        <taxon>Ecdysozoa</taxon>
        <taxon>Arthropoda</taxon>
        <taxon>Hexapoda</taxon>
        <taxon>Insecta</taxon>
        <taxon>Pterygota</taxon>
        <taxon>Neoptera</taxon>
        <taxon>Endopterygota</taxon>
        <taxon>Lepidoptera</taxon>
        <taxon>Glossata</taxon>
        <taxon>Ditrysia</taxon>
        <taxon>Papilionoidea</taxon>
        <taxon>Papilionidae</taxon>
        <taxon>Papilioninae</taxon>
        <taxon>Iphiclides</taxon>
    </lineage>
</organism>
<dbReference type="PROSITE" id="PS50191">
    <property type="entry name" value="CRAL_TRIO"/>
    <property type="match status" value="1"/>
</dbReference>
<dbReference type="SMART" id="SM00516">
    <property type="entry name" value="SEC14"/>
    <property type="match status" value="1"/>
</dbReference>
<feature type="non-terminal residue" evidence="2">
    <location>
        <position position="1"/>
    </location>
</feature>
<dbReference type="PRINTS" id="PR00180">
    <property type="entry name" value="CRETINALDHBP"/>
</dbReference>
<name>A0ABN8ICW6_9NEOP</name>
<dbReference type="InterPro" id="IPR001251">
    <property type="entry name" value="CRAL-TRIO_dom"/>
</dbReference>
<dbReference type="Gene3D" id="1.20.5.1200">
    <property type="entry name" value="Alpha-tocopherol transfer"/>
    <property type="match status" value="1"/>
</dbReference>
<dbReference type="PANTHER" id="PTHR10174:SF222">
    <property type="entry name" value="GH10083P-RELATED"/>
    <property type="match status" value="1"/>
</dbReference>
<reference evidence="2" key="1">
    <citation type="submission" date="2022-03" db="EMBL/GenBank/DDBJ databases">
        <authorList>
            <person name="Martin H S."/>
        </authorList>
    </citation>
    <scope>NUCLEOTIDE SEQUENCE</scope>
</reference>
<feature type="domain" description="CRAL-TRIO" evidence="1">
    <location>
        <begin position="12"/>
        <end position="171"/>
    </location>
</feature>
<dbReference type="InterPro" id="IPR036865">
    <property type="entry name" value="CRAL-TRIO_dom_sf"/>
</dbReference>
<sequence length="225" mass="26152">MPEILLTRDPSAPEIIKNLKFGFLVVLPKKTPSNYRVSIIRIKKPIDIVATDVVKTIFMMLDYRMRNDVSLGEQWIFDLTNVSFQNSVQMTPALLTKIIYYIRFCFGSKIKSIHFVNTPAFVVPVLNVVKKLMKPKVAKRICIHKNFDELQDLFPKSILPQEYGGDELSCEELTEDWTNVLQSDGWKYYFKEQDQVISDESKRTRFLSSDDFFGCEGSFRKLEVD</sequence>
<dbReference type="SUPFAM" id="SSF52087">
    <property type="entry name" value="CRAL/TRIO domain"/>
    <property type="match status" value="1"/>
</dbReference>
<protein>
    <recommendedName>
        <fullName evidence="1">CRAL-TRIO domain-containing protein</fullName>
    </recommendedName>
</protein>
<dbReference type="Proteomes" id="UP000837857">
    <property type="component" value="Chromosome 20"/>
</dbReference>
<gene>
    <name evidence="2" type="ORF">IPOD504_LOCUS8152</name>
</gene>
<evidence type="ECO:0000259" key="1">
    <source>
        <dbReference type="PROSITE" id="PS50191"/>
    </source>
</evidence>
<dbReference type="Gene3D" id="3.40.525.10">
    <property type="entry name" value="CRAL-TRIO lipid binding domain"/>
    <property type="match status" value="1"/>
</dbReference>
<dbReference type="Pfam" id="PF00650">
    <property type="entry name" value="CRAL_TRIO"/>
    <property type="match status" value="1"/>
</dbReference>
<keyword evidence="3" id="KW-1185">Reference proteome</keyword>
<evidence type="ECO:0000313" key="3">
    <source>
        <dbReference type="Proteomes" id="UP000837857"/>
    </source>
</evidence>
<dbReference type="PANTHER" id="PTHR10174">
    <property type="entry name" value="ALPHA-TOCOPHEROL TRANSFER PROTEIN-RELATED"/>
    <property type="match status" value="1"/>
</dbReference>